<sequence>MNMKTPETIKASRSNCSNSTIFYSAAEKIDFRNPKQMLLFKAKLAHQIIKK</sequence>
<proteinExistence type="predicted"/>
<organism evidence="1 2">
    <name type="scientific">Paramecium octaurelia</name>
    <dbReference type="NCBI Taxonomy" id="43137"/>
    <lineage>
        <taxon>Eukaryota</taxon>
        <taxon>Sar</taxon>
        <taxon>Alveolata</taxon>
        <taxon>Ciliophora</taxon>
        <taxon>Intramacronucleata</taxon>
        <taxon>Oligohymenophorea</taxon>
        <taxon>Peniculida</taxon>
        <taxon>Parameciidae</taxon>
        <taxon>Paramecium</taxon>
    </lineage>
</organism>
<keyword evidence="2" id="KW-1185">Reference proteome</keyword>
<name>A0A8S1UPS8_PAROT</name>
<evidence type="ECO:0000313" key="2">
    <source>
        <dbReference type="Proteomes" id="UP000683925"/>
    </source>
</evidence>
<dbReference type="EMBL" id="CAJJDP010000047">
    <property type="protein sequence ID" value="CAD8166083.1"/>
    <property type="molecule type" value="Genomic_DNA"/>
</dbReference>
<dbReference type="OrthoDB" id="10327765at2759"/>
<dbReference type="Proteomes" id="UP000683925">
    <property type="component" value="Unassembled WGS sequence"/>
</dbReference>
<reference evidence="1" key="1">
    <citation type="submission" date="2021-01" db="EMBL/GenBank/DDBJ databases">
        <authorList>
            <consortium name="Genoscope - CEA"/>
            <person name="William W."/>
        </authorList>
    </citation>
    <scope>NUCLEOTIDE SEQUENCE</scope>
</reference>
<evidence type="ECO:0000313" key="1">
    <source>
        <dbReference type="EMBL" id="CAD8166083.1"/>
    </source>
</evidence>
<protein>
    <submittedName>
        <fullName evidence="1">Uncharacterized protein</fullName>
    </submittedName>
</protein>
<dbReference type="OMA" id="TIFQFTV"/>
<comment type="caution">
    <text evidence="1">The sequence shown here is derived from an EMBL/GenBank/DDBJ whole genome shotgun (WGS) entry which is preliminary data.</text>
</comment>
<dbReference type="AlphaFoldDB" id="A0A8S1UPS8"/>
<gene>
    <name evidence="1" type="ORF">POCTA_138.1.T0470277</name>
</gene>
<accession>A0A8S1UPS8</accession>